<feature type="coiled-coil region" evidence="1">
    <location>
        <begin position="143"/>
        <end position="184"/>
    </location>
</feature>
<evidence type="ECO:0000313" key="4">
    <source>
        <dbReference type="EMBL" id="VAX01576.1"/>
    </source>
</evidence>
<feature type="region of interest" description="Disordered" evidence="2">
    <location>
        <begin position="217"/>
        <end position="245"/>
    </location>
</feature>
<evidence type="ECO:0000256" key="2">
    <source>
        <dbReference type="SAM" id="MobiDB-lite"/>
    </source>
</evidence>
<keyword evidence="3" id="KW-0812">Transmembrane</keyword>
<keyword evidence="3" id="KW-0472">Membrane</keyword>
<gene>
    <name evidence="4" type="ORF">MNBD_GAMMA22-2010</name>
</gene>
<protein>
    <submittedName>
        <fullName evidence="4">Uncharacterized protein</fullName>
    </submittedName>
</protein>
<reference evidence="4" key="1">
    <citation type="submission" date="2018-06" db="EMBL/GenBank/DDBJ databases">
        <authorList>
            <person name="Zhirakovskaya E."/>
        </authorList>
    </citation>
    <scope>NUCLEOTIDE SEQUENCE</scope>
</reference>
<dbReference type="AlphaFoldDB" id="A0A3B1A771"/>
<sequence length="245" mass="27356">MNDFMTTILIVVSEAAAFFAVVIVIALIIKTRSGYSLKRKAKNFVKRIKNENEEHSSNLKSILLEDYGLDESAANAAVENLVNQEYLLFSKVIDIYLGKHSVSLDELDEEVKNLTKVMHTVTVSAARAVDLEGSDNLSNSTDSQFLSEKFDELQKKLKQVQNEKEALQVELKNAMDTMEGMMTEYASMYAGGGDADQQNPQEDNARVQDKLNQIKEKSTAKINENADVDLNVDVPDLDLDNPTKE</sequence>
<dbReference type="EMBL" id="UOFS01000049">
    <property type="protein sequence ID" value="VAX01576.1"/>
    <property type="molecule type" value="Genomic_DNA"/>
</dbReference>
<evidence type="ECO:0000256" key="3">
    <source>
        <dbReference type="SAM" id="Phobius"/>
    </source>
</evidence>
<keyword evidence="1" id="KW-0175">Coiled coil</keyword>
<organism evidence="4">
    <name type="scientific">hydrothermal vent metagenome</name>
    <dbReference type="NCBI Taxonomy" id="652676"/>
    <lineage>
        <taxon>unclassified sequences</taxon>
        <taxon>metagenomes</taxon>
        <taxon>ecological metagenomes</taxon>
    </lineage>
</organism>
<keyword evidence="3" id="KW-1133">Transmembrane helix</keyword>
<evidence type="ECO:0000256" key="1">
    <source>
        <dbReference type="SAM" id="Coils"/>
    </source>
</evidence>
<name>A0A3B1A771_9ZZZZ</name>
<accession>A0A3B1A771</accession>
<feature type="transmembrane region" description="Helical" evidence="3">
    <location>
        <begin position="6"/>
        <end position="29"/>
    </location>
</feature>
<proteinExistence type="predicted"/>